<accession>A0A1H3VPI2</accession>
<dbReference type="Proteomes" id="UP000199041">
    <property type="component" value="Unassembled WGS sequence"/>
</dbReference>
<keyword evidence="2" id="KW-1185">Reference proteome</keyword>
<name>A0A1H3VPI2_9BACT</name>
<dbReference type="Gene3D" id="3.40.50.300">
    <property type="entry name" value="P-loop containing nucleotide triphosphate hydrolases"/>
    <property type="match status" value="1"/>
</dbReference>
<dbReference type="OrthoDB" id="594504at2"/>
<evidence type="ECO:0000313" key="2">
    <source>
        <dbReference type="Proteomes" id="UP000199041"/>
    </source>
</evidence>
<dbReference type="AlphaFoldDB" id="A0A1H3VPI2"/>
<evidence type="ECO:0000313" key="1">
    <source>
        <dbReference type="EMBL" id="SDZ76723.1"/>
    </source>
</evidence>
<protein>
    <submittedName>
        <fullName evidence="1">Uncharacterized protein</fullName>
    </submittedName>
</protein>
<reference evidence="1 2" key="1">
    <citation type="submission" date="2016-10" db="EMBL/GenBank/DDBJ databases">
        <authorList>
            <person name="de Groot N.N."/>
        </authorList>
    </citation>
    <scope>NUCLEOTIDE SEQUENCE [LARGE SCALE GENOMIC DNA]</scope>
    <source>
        <strain evidence="1 2">Vu-144</strain>
    </source>
</reference>
<dbReference type="EMBL" id="FNQY01000001">
    <property type="protein sequence ID" value="SDZ76723.1"/>
    <property type="molecule type" value="Genomic_DNA"/>
</dbReference>
<dbReference type="SUPFAM" id="SSF52540">
    <property type="entry name" value="P-loop containing nucleoside triphosphate hydrolases"/>
    <property type="match status" value="1"/>
</dbReference>
<dbReference type="RefSeq" id="WP_091392480.1">
    <property type="nucleotide sequence ID" value="NZ_FNQY01000001.1"/>
</dbReference>
<sequence length="568" mass="65826">MDNKVRNNTGLLGKKELIDGFVANQRVLDIILLELRGTTYNGPLQCYLVIGEHGIGKTMLLWRIKYAIEDDLELSNLIVPVIFKEEQYFLGDLETLWNYVASQIECFPLPEKKDTAYSVEILFEKANEESAYYKLEKMLKERSKKVILFIENLDAFFRKIGKNGQQRLREVLSTSRDIRIIGSATSLFNEVSNYHLPFYEYLKVIQLKGLNRKEAEHMYAKTIEPSLKSKKEEQIPKRYSARIEALRRLTKGNPRLMGYMYQSMQNGSNNGVDDIFLLLDLLTLRYKTEMEQMPYQQQRVIDYIAGRLDAVAVKDIVHGTGMESKYISSILSTLRKNKAVDKIETDSKNHLYRIHDFLFNMWYNLRYGNMADAAALIRFCEVWIGIKDQDGDTEEAISSESTIIQFPGLNNLRNLKSANPNGFYKSGEVQVAIDKELQNISNQRFDDPYMAVVYATLIIDQGYFECPCHLLTAHEDKIAFVMDGTNEADKQKLVRELISFFIKLLTKNQYNWAMQLFAKGKETFRVWLRPIYFACLRLLKEEYPTDVLKSAPALDSTIQEILEEIKRA</sequence>
<proteinExistence type="predicted"/>
<organism evidence="1 2">
    <name type="scientific">Arachidicoccus rhizosphaerae</name>
    <dbReference type="NCBI Taxonomy" id="551991"/>
    <lineage>
        <taxon>Bacteria</taxon>
        <taxon>Pseudomonadati</taxon>
        <taxon>Bacteroidota</taxon>
        <taxon>Chitinophagia</taxon>
        <taxon>Chitinophagales</taxon>
        <taxon>Chitinophagaceae</taxon>
        <taxon>Arachidicoccus</taxon>
    </lineage>
</organism>
<dbReference type="InterPro" id="IPR027417">
    <property type="entry name" value="P-loop_NTPase"/>
</dbReference>
<gene>
    <name evidence="1" type="ORF">SAMN05192529_101341</name>
</gene>